<dbReference type="EMBL" id="GBXM01102101">
    <property type="protein sequence ID" value="JAH06476.1"/>
    <property type="molecule type" value="Transcribed_RNA"/>
</dbReference>
<sequence>MGEMQASAARSGSRTCLWGGGGVGLVWQSLGFYF</sequence>
<name>A0A0E9PPB9_ANGAN</name>
<dbReference type="AlphaFoldDB" id="A0A0E9PPB9"/>
<organism evidence="1">
    <name type="scientific">Anguilla anguilla</name>
    <name type="common">European freshwater eel</name>
    <name type="synonym">Muraena anguilla</name>
    <dbReference type="NCBI Taxonomy" id="7936"/>
    <lineage>
        <taxon>Eukaryota</taxon>
        <taxon>Metazoa</taxon>
        <taxon>Chordata</taxon>
        <taxon>Craniata</taxon>
        <taxon>Vertebrata</taxon>
        <taxon>Euteleostomi</taxon>
        <taxon>Actinopterygii</taxon>
        <taxon>Neopterygii</taxon>
        <taxon>Teleostei</taxon>
        <taxon>Anguilliformes</taxon>
        <taxon>Anguillidae</taxon>
        <taxon>Anguilla</taxon>
    </lineage>
</organism>
<reference evidence="1" key="2">
    <citation type="journal article" date="2015" name="Fish Shellfish Immunol.">
        <title>Early steps in the European eel (Anguilla anguilla)-Vibrio vulnificus interaction in the gills: Role of the RtxA13 toxin.</title>
        <authorList>
            <person name="Callol A."/>
            <person name="Pajuelo D."/>
            <person name="Ebbesson L."/>
            <person name="Teles M."/>
            <person name="MacKenzie S."/>
            <person name="Amaro C."/>
        </authorList>
    </citation>
    <scope>NUCLEOTIDE SEQUENCE</scope>
</reference>
<evidence type="ECO:0000313" key="1">
    <source>
        <dbReference type="EMBL" id="JAH06476.1"/>
    </source>
</evidence>
<accession>A0A0E9PPB9</accession>
<proteinExistence type="predicted"/>
<reference evidence="1" key="1">
    <citation type="submission" date="2014-11" db="EMBL/GenBank/DDBJ databases">
        <authorList>
            <person name="Amaro Gonzalez C."/>
        </authorList>
    </citation>
    <scope>NUCLEOTIDE SEQUENCE</scope>
</reference>
<protein>
    <submittedName>
        <fullName evidence="1">Uncharacterized protein</fullName>
    </submittedName>
</protein>